<dbReference type="OrthoDB" id="9796381at2"/>
<feature type="domain" description="N-acetyltransferase" evidence="1">
    <location>
        <begin position="4"/>
        <end position="138"/>
    </location>
</feature>
<dbReference type="InterPro" id="IPR016181">
    <property type="entry name" value="Acyl_CoA_acyltransferase"/>
</dbReference>
<dbReference type="EMBL" id="LSKU01000001">
    <property type="protein sequence ID" value="KXG43900.1"/>
    <property type="molecule type" value="Genomic_DNA"/>
</dbReference>
<organism evidence="2 3">
    <name type="scientific">Tepidibacillus decaturensis</name>
    <dbReference type="NCBI Taxonomy" id="1413211"/>
    <lineage>
        <taxon>Bacteria</taxon>
        <taxon>Bacillati</taxon>
        <taxon>Bacillota</taxon>
        <taxon>Bacilli</taxon>
        <taxon>Bacillales</taxon>
        <taxon>Bacillaceae</taxon>
        <taxon>Tepidibacillus</taxon>
    </lineage>
</organism>
<protein>
    <recommendedName>
        <fullName evidence="1">N-acetyltransferase domain-containing protein</fullName>
    </recommendedName>
</protein>
<dbReference type="PROSITE" id="PS51186">
    <property type="entry name" value="GNAT"/>
    <property type="match status" value="1"/>
</dbReference>
<dbReference type="InterPro" id="IPR000182">
    <property type="entry name" value="GNAT_dom"/>
</dbReference>
<dbReference type="AlphaFoldDB" id="A0A135L4P1"/>
<evidence type="ECO:0000313" key="2">
    <source>
        <dbReference type="EMBL" id="KXG43900.1"/>
    </source>
</evidence>
<sequence>MAEPLFRLANEEDFPRICQLYQLPKEHPKCKQIERWLKSGSQIIHVAELNEQIVGCVAIRFPKQTEAWLSHKIIDSSVQNQGLGTKMAQYEEEYAKAKGTTFLRLATRIDNAPIHWMIGEKLHYYKLTRWLRLRRLIPKAVHLHSSFLNLNHAKSSQIHWFKNLTMIRPYIQNHIDYYSSDHLIPYMKNLNMYTSLQLNDPSILHFYQALAVSQNKKIKGVAIYHYSSAKKEIIIDQLYVDHQDDAYLLLYHLSQFAAKKKLLFSLLAAKPTYPIIPVIRFWTKSSRLLQTPDLFVFGKKLSS</sequence>
<evidence type="ECO:0000313" key="3">
    <source>
        <dbReference type="Proteomes" id="UP000070352"/>
    </source>
</evidence>
<keyword evidence="3" id="KW-1185">Reference proteome</keyword>
<reference evidence="2 3" key="1">
    <citation type="submission" date="2016-02" db="EMBL/GenBank/DDBJ databases">
        <title>Draft Genome for Tepidibacillus decaturensis nov. sp. Strain Z9, an Anaerobic, Moderately Thermophilic and Heterotrophic Bacterium from Deep Subsurface of the Illinois Basin, USA.</title>
        <authorList>
            <person name="Dong Y."/>
            <person name="Chang J.Y."/>
            <person name="Sanford R."/>
            <person name="Fouke B.W."/>
        </authorList>
    </citation>
    <scope>NUCLEOTIDE SEQUENCE [LARGE SCALE GENOMIC DNA]</scope>
    <source>
        <strain evidence="2 3">Z9</strain>
    </source>
</reference>
<dbReference type="Proteomes" id="UP000070352">
    <property type="component" value="Unassembled WGS sequence"/>
</dbReference>
<dbReference type="SUPFAM" id="SSF55729">
    <property type="entry name" value="Acyl-CoA N-acyltransferases (Nat)"/>
    <property type="match status" value="1"/>
</dbReference>
<dbReference type="GO" id="GO:0016747">
    <property type="term" value="F:acyltransferase activity, transferring groups other than amino-acyl groups"/>
    <property type="evidence" value="ECO:0007669"/>
    <property type="project" value="InterPro"/>
</dbReference>
<comment type="caution">
    <text evidence="2">The sequence shown here is derived from an EMBL/GenBank/DDBJ whole genome shotgun (WGS) entry which is preliminary data.</text>
</comment>
<evidence type="ECO:0000259" key="1">
    <source>
        <dbReference type="PROSITE" id="PS51186"/>
    </source>
</evidence>
<proteinExistence type="predicted"/>
<dbReference type="RefSeq" id="WP_068724982.1">
    <property type="nucleotide sequence ID" value="NZ_LSKU01000001.1"/>
</dbReference>
<gene>
    <name evidence="2" type="ORF">U473_07690</name>
</gene>
<dbReference type="CDD" id="cd04301">
    <property type="entry name" value="NAT_SF"/>
    <property type="match status" value="1"/>
</dbReference>
<dbReference type="Pfam" id="PF00583">
    <property type="entry name" value="Acetyltransf_1"/>
    <property type="match status" value="1"/>
</dbReference>
<dbReference type="Gene3D" id="3.40.630.30">
    <property type="match status" value="1"/>
</dbReference>
<name>A0A135L4P1_9BACI</name>
<accession>A0A135L4P1</accession>